<dbReference type="RefSeq" id="WP_004290581.1">
    <property type="nucleotide sequence ID" value="NZ_CABKNQ010000018.1"/>
</dbReference>
<evidence type="ECO:0000313" key="1">
    <source>
        <dbReference type="EMBL" id="SUV29581.1"/>
    </source>
</evidence>
<evidence type="ECO:0000313" key="2">
    <source>
        <dbReference type="Proteomes" id="UP000254424"/>
    </source>
</evidence>
<dbReference type="OrthoDB" id="1364255at2"/>
<dbReference type="Proteomes" id="UP000254424">
    <property type="component" value="Unassembled WGS sequence"/>
</dbReference>
<dbReference type="EMBL" id="UFSX01000001">
    <property type="protein sequence ID" value="SUV29581.1"/>
    <property type="molecule type" value="Genomic_DNA"/>
</dbReference>
<sequence length="115" mass="13038">MINIRTIEFFDKSYKHLFKKYRSISQDYLQLIEALRENPYLGTDLGNNIHKIRIGITGKGKGKRGGARVLTDTEAVINVEEGIVTLLAIYDKAEISTLSDNKIKELVEIARAENK</sequence>
<dbReference type="GeneID" id="93071473"/>
<protein>
    <submittedName>
        <fullName evidence="1">Protein of uncharacterized function (DUF1044)</fullName>
    </submittedName>
</protein>
<organism evidence="1 2">
    <name type="scientific">Bacteroides eggerthii</name>
    <dbReference type="NCBI Taxonomy" id="28111"/>
    <lineage>
        <taxon>Bacteria</taxon>
        <taxon>Pseudomonadati</taxon>
        <taxon>Bacteroidota</taxon>
        <taxon>Bacteroidia</taxon>
        <taxon>Bacteroidales</taxon>
        <taxon>Bacteroidaceae</taxon>
        <taxon>Bacteroides</taxon>
    </lineage>
</organism>
<name>A0A380YPN4_9BACE</name>
<gene>
    <name evidence="1" type="ORF">NCTC11155_01570</name>
</gene>
<dbReference type="STRING" id="483216.BACEGG_02257"/>
<accession>A0A380YPN4</accession>
<reference evidence="1 2" key="1">
    <citation type="submission" date="2018-06" db="EMBL/GenBank/DDBJ databases">
        <authorList>
            <consortium name="Pathogen Informatics"/>
            <person name="Doyle S."/>
        </authorList>
    </citation>
    <scope>NUCLEOTIDE SEQUENCE [LARGE SCALE GENOMIC DNA]</scope>
    <source>
        <strain evidence="1 2">NCTC11155</strain>
    </source>
</reference>
<proteinExistence type="predicted"/>
<dbReference type="AlphaFoldDB" id="A0A380YPN4"/>